<feature type="domain" description="HTH iclR-type" evidence="6">
    <location>
        <begin position="25"/>
        <end position="87"/>
    </location>
</feature>
<dbReference type="GO" id="GO:0003677">
    <property type="term" value="F:DNA binding"/>
    <property type="evidence" value="ECO:0007669"/>
    <property type="project" value="UniProtKB-KW"/>
</dbReference>
<evidence type="ECO:0000259" key="7">
    <source>
        <dbReference type="PROSITE" id="PS51078"/>
    </source>
</evidence>
<keyword evidence="3" id="KW-0804">Transcription</keyword>
<evidence type="ECO:0000256" key="5">
    <source>
        <dbReference type="ARBA" id="ARBA00070406"/>
    </source>
</evidence>
<keyword evidence="2" id="KW-0238">DNA-binding</keyword>
<sequence>MLNCNQEKSFHEGENKVIEKKVKKNQSVEKVLQIIELLVSQGGEMRLQDIADQVNSPSSTVLRYLSTLSSFGYVYQNADSSKYALTLKLAQLGSLVSGQYDIRNLVHDDLVALSKEFQESSCLAIEEDHEVVYIDVINGPDNMLKTMQRIGKRAPLHATSVGKNILQNYTEKEIEDILKEKGMPALTAKTLTTPEALFKELETVQETGVAMDNEECEIGAKCISVPLIDYTGKVVAAISISGPVFRMTDEKVEKIKEYMLRMSKEISKKLAYTK</sequence>
<dbReference type="Gene3D" id="3.30.450.40">
    <property type="match status" value="1"/>
</dbReference>
<reference evidence="9 10" key="1">
    <citation type="submission" date="2019-06" db="EMBL/GenBank/DDBJ databases">
        <title>Description Trichococcus psychrophilus sp. nov., isolated from a cold spring, by genomic and phenotypic analyses.</title>
        <authorList>
            <person name="Zakharyuk A."/>
        </authorList>
    </citation>
    <scope>NUCLEOTIDE SEQUENCE [LARGE SCALE GENOMIC DNA]</scope>
    <source>
        <strain evidence="9 10">SKBG</strain>
    </source>
</reference>
<dbReference type="GO" id="GO:0045892">
    <property type="term" value="P:negative regulation of DNA-templated transcription"/>
    <property type="evidence" value="ECO:0007669"/>
    <property type="project" value="UniProtKB-ARBA"/>
</dbReference>
<keyword evidence="10" id="KW-1185">Reference proteome</keyword>
<gene>
    <name evidence="9" type="ORF">FHK04_08590</name>
    <name evidence="8" type="ORF">FHK04_13840</name>
</gene>
<dbReference type="Pfam" id="PF01614">
    <property type="entry name" value="IclR_C"/>
    <property type="match status" value="1"/>
</dbReference>
<dbReference type="Proteomes" id="UP000313395">
    <property type="component" value="Unassembled WGS sequence"/>
</dbReference>
<dbReference type="EMBL" id="VENO01000002">
    <property type="protein sequence ID" value="TNV69535.1"/>
    <property type="molecule type" value="Genomic_DNA"/>
</dbReference>
<dbReference type="EMBL" id="VENO01000006">
    <property type="protein sequence ID" value="TNV67958.1"/>
    <property type="molecule type" value="Genomic_DNA"/>
</dbReference>
<evidence type="ECO:0000256" key="3">
    <source>
        <dbReference type="ARBA" id="ARBA00023163"/>
    </source>
</evidence>
<dbReference type="PANTHER" id="PTHR30136">
    <property type="entry name" value="HELIX-TURN-HELIX TRANSCRIPTIONAL REGULATOR, ICLR FAMILY"/>
    <property type="match status" value="1"/>
</dbReference>
<dbReference type="InterPro" id="IPR050707">
    <property type="entry name" value="HTH_MetabolicPath_Reg"/>
</dbReference>
<protein>
    <recommendedName>
        <fullName evidence="5">Glycerol operon regulatory protein</fullName>
    </recommendedName>
</protein>
<dbReference type="SMART" id="SM00346">
    <property type="entry name" value="HTH_ICLR"/>
    <property type="match status" value="1"/>
</dbReference>
<dbReference type="InterPro" id="IPR014757">
    <property type="entry name" value="Tscrpt_reg_IclR_C"/>
</dbReference>
<dbReference type="PROSITE" id="PS51078">
    <property type="entry name" value="ICLR_ED"/>
    <property type="match status" value="1"/>
</dbReference>
<dbReference type="GO" id="GO:0003700">
    <property type="term" value="F:DNA-binding transcription factor activity"/>
    <property type="evidence" value="ECO:0007669"/>
    <property type="project" value="TreeGrafter"/>
</dbReference>
<proteinExistence type="predicted"/>
<comment type="caution">
    <text evidence="9">The sequence shown here is derived from an EMBL/GenBank/DDBJ whole genome shotgun (WGS) entry which is preliminary data.</text>
</comment>
<evidence type="ECO:0000313" key="9">
    <source>
        <dbReference type="EMBL" id="TNV69535.1"/>
    </source>
</evidence>
<comment type="function">
    <text evidence="4">May be an activator protein for the gylABX operon.</text>
</comment>
<dbReference type="AlphaFoldDB" id="A0A5C5EBI4"/>
<dbReference type="FunFam" id="1.10.10.10:FF:000056">
    <property type="entry name" value="IclR family transcriptional regulator"/>
    <property type="match status" value="1"/>
</dbReference>
<dbReference type="SUPFAM" id="SSF46785">
    <property type="entry name" value="Winged helix' DNA-binding domain"/>
    <property type="match status" value="1"/>
</dbReference>
<feature type="domain" description="IclR-ED" evidence="7">
    <location>
        <begin position="88"/>
        <end position="272"/>
    </location>
</feature>
<dbReference type="PANTHER" id="PTHR30136:SF7">
    <property type="entry name" value="HTH-TYPE TRANSCRIPTIONAL REGULATOR KDGR-RELATED"/>
    <property type="match status" value="1"/>
</dbReference>
<dbReference type="SUPFAM" id="SSF55781">
    <property type="entry name" value="GAF domain-like"/>
    <property type="match status" value="1"/>
</dbReference>
<dbReference type="Gene3D" id="1.10.10.10">
    <property type="entry name" value="Winged helix-like DNA-binding domain superfamily/Winged helix DNA-binding domain"/>
    <property type="match status" value="1"/>
</dbReference>
<dbReference type="InterPro" id="IPR005471">
    <property type="entry name" value="Tscrpt_reg_IclR_N"/>
</dbReference>
<evidence type="ECO:0000256" key="4">
    <source>
        <dbReference type="ARBA" id="ARBA00058938"/>
    </source>
</evidence>
<organism evidence="9 10">
    <name type="scientific">Trichococcus shcherbakoviae subsp. psychrophilus</name>
    <dbReference type="NCBI Taxonomy" id="2585775"/>
    <lineage>
        <taxon>Bacteria</taxon>
        <taxon>Bacillati</taxon>
        <taxon>Bacillota</taxon>
        <taxon>Bacilli</taxon>
        <taxon>Lactobacillales</taxon>
        <taxon>Carnobacteriaceae</taxon>
        <taxon>Trichococcus</taxon>
    </lineage>
</organism>
<evidence type="ECO:0000256" key="2">
    <source>
        <dbReference type="ARBA" id="ARBA00023125"/>
    </source>
</evidence>
<dbReference type="InterPro" id="IPR036390">
    <property type="entry name" value="WH_DNA-bd_sf"/>
</dbReference>
<evidence type="ECO:0000256" key="1">
    <source>
        <dbReference type="ARBA" id="ARBA00023015"/>
    </source>
</evidence>
<dbReference type="PROSITE" id="PS51077">
    <property type="entry name" value="HTH_ICLR"/>
    <property type="match status" value="1"/>
</dbReference>
<evidence type="ECO:0000259" key="6">
    <source>
        <dbReference type="PROSITE" id="PS51077"/>
    </source>
</evidence>
<evidence type="ECO:0000313" key="8">
    <source>
        <dbReference type="EMBL" id="TNV67958.1"/>
    </source>
</evidence>
<name>A0A5C5EBI4_9LACT</name>
<dbReference type="Pfam" id="PF09339">
    <property type="entry name" value="HTH_IclR"/>
    <property type="match status" value="1"/>
</dbReference>
<dbReference type="InterPro" id="IPR029016">
    <property type="entry name" value="GAF-like_dom_sf"/>
</dbReference>
<accession>A0A5C5EBI4</accession>
<evidence type="ECO:0000313" key="10">
    <source>
        <dbReference type="Proteomes" id="UP000313395"/>
    </source>
</evidence>
<dbReference type="InterPro" id="IPR036388">
    <property type="entry name" value="WH-like_DNA-bd_sf"/>
</dbReference>
<keyword evidence="1" id="KW-0805">Transcription regulation</keyword>